<keyword evidence="4" id="KW-0479">Metal-binding</keyword>
<evidence type="ECO:0000256" key="1">
    <source>
        <dbReference type="ARBA" id="ARBA00001947"/>
    </source>
</evidence>
<keyword evidence="9" id="KW-1185">Reference proteome</keyword>
<evidence type="ECO:0000259" key="7">
    <source>
        <dbReference type="Pfam" id="PF00962"/>
    </source>
</evidence>
<evidence type="ECO:0000256" key="4">
    <source>
        <dbReference type="ARBA" id="ARBA00022723"/>
    </source>
</evidence>
<evidence type="ECO:0000256" key="3">
    <source>
        <dbReference type="ARBA" id="ARBA00012784"/>
    </source>
</evidence>
<sequence length="351" mass="40919">MSQKKLQKEVIRQFPKVELHRHLEGTFAGETLHRLALKNGLDVPKTYEEFKKTAQFPKDSEPDFLKFLSKFRTDWYKSLGDIEEIVYQSVKNLSNDGIFYIELRFSPEHFALNNNFNREEVTKIIVRAGNQAAKEEGFNIRYLITFNRNKQNQQQMLELYNKIKKLEIEEIVGIDLAGDEIHYGPELFIDFFKQIKKDNRYGITVHAGEVTPAEEIWKAIKNLNATRIGHGTAAIKDEKLQNYLKEKFIILEQCITSNYQTGSWTDSKNHPFGTLFKKGVPVTLNSDDPFIQDTDLTDDYIKAIEYFSLSFEDLKKINHYAIEGSFLSETEKKELLTKFDKKAESFKKMLI</sequence>
<dbReference type="InterPro" id="IPR006330">
    <property type="entry name" value="Ado/ade_deaminase"/>
</dbReference>
<name>A0ABU9U987_9SPIR</name>
<reference evidence="8 9" key="1">
    <citation type="submission" date="2024-03" db="EMBL/GenBank/DDBJ databases">
        <title>Ignisphaera cupida sp. nov., a hyperthermophilic hydrolytic archaeon from a hot spring of Kamchatka, and proposal of Ignisphaeraceae fam. nov.</title>
        <authorList>
            <person name="Podosokorskaya O.A."/>
            <person name="Elcheninov A.G."/>
            <person name="Maltseva A.I."/>
            <person name="Zayulina K.S."/>
            <person name="Novikov A."/>
            <person name="Merkel A.Y."/>
        </authorList>
    </citation>
    <scope>NUCLEOTIDE SEQUENCE [LARGE SCALE GENOMIC DNA]</scope>
    <source>
        <strain evidence="8 9">38H-sp</strain>
    </source>
</reference>
<evidence type="ECO:0000256" key="5">
    <source>
        <dbReference type="ARBA" id="ARBA00022801"/>
    </source>
</evidence>
<protein>
    <recommendedName>
        <fullName evidence="3">adenosine deaminase</fullName>
        <ecNumber evidence="3">3.5.4.4</ecNumber>
    </recommendedName>
</protein>
<dbReference type="Proteomes" id="UP001466331">
    <property type="component" value="Unassembled WGS sequence"/>
</dbReference>
<dbReference type="RefSeq" id="WP_420068681.1">
    <property type="nucleotide sequence ID" value="NZ_JBCHKQ010000001.1"/>
</dbReference>
<comment type="similarity">
    <text evidence="2">Belongs to the metallo-dependent hydrolases superfamily. Adenosine and AMP deaminases family.</text>
</comment>
<evidence type="ECO:0000256" key="6">
    <source>
        <dbReference type="ARBA" id="ARBA00022833"/>
    </source>
</evidence>
<evidence type="ECO:0000256" key="2">
    <source>
        <dbReference type="ARBA" id="ARBA00006676"/>
    </source>
</evidence>
<evidence type="ECO:0000313" key="9">
    <source>
        <dbReference type="Proteomes" id="UP001466331"/>
    </source>
</evidence>
<evidence type="ECO:0000313" key="8">
    <source>
        <dbReference type="EMBL" id="MEM5947231.1"/>
    </source>
</evidence>
<comment type="caution">
    <text evidence="8">The sequence shown here is derived from an EMBL/GenBank/DDBJ whole genome shotgun (WGS) entry which is preliminary data.</text>
</comment>
<dbReference type="GO" id="GO:0016787">
    <property type="term" value="F:hydrolase activity"/>
    <property type="evidence" value="ECO:0007669"/>
    <property type="project" value="UniProtKB-KW"/>
</dbReference>
<dbReference type="InterPro" id="IPR032466">
    <property type="entry name" value="Metal_Hydrolase"/>
</dbReference>
<dbReference type="PANTHER" id="PTHR11409:SF43">
    <property type="entry name" value="ADENOSINE DEAMINASE"/>
    <property type="match status" value="1"/>
</dbReference>
<dbReference type="SUPFAM" id="SSF51556">
    <property type="entry name" value="Metallo-dependent hydrolases"/>
    <property type="match status" value="1"/>
</dbReference>
<keyword evidence="6" id="KW-0862">Zinc</keyword>
<comment type="cofactor">
    <cofactor evidence="1">
        <name>Zn(2+)</name>
        <dbReference type="ChEBI" id="CHEBI:29105"/>
    </cofactor>
</comment>
<keyword evidence="5 8" id="KW-0378">Hydrolase</keyword>
<proteinExistence type="inferred from homology"/>
<accession>A0ABU9U987</accession>
<organism evidence="8 9">
    <name type="scientific">Rarispira pelagica</name>
    <dbReference type="NCBI Taxonomy" id="3141764"/>
    <lineage>
        <taxon>Bacteria</taxon>
        <taxon>Pseudomonadati</taxon>
        <taxon>Spirochaetota</taxon>
        <taxon>Spirochaetia</taxon>
        <taxon>Winmispirales</taxon>
        <taxon>Winmispiraceae</taxon>
        <taxon>Rarispira</taxon>
    </lineage>
</organism>
<dbReference type="Pfam" id="PF00962">
    <property type="entry name" value="A_deaminase"/>
    <property type="match status" value="1"/>
</dbReference>
<dbReference type="EMBL" id="JBCHKQ010000001">
    <property type="protein sequence ID" value="MEM5947231.1"/>
    <property type="molecule type" value="Genomic_DNA"/>
</dbReference>
<dbReference type="PANTHER" id="PTHR11409">
    <property type="entry name" value="ADENOSINE DEAMINASE"/>
    <property type="match status" value="1"/>
</dbReference>
<dbReference type="NCBIfam" id="TIGR01430">
    <property type="entry name" value="aden_deam"/>
    <property type="match status" value="1"/>
</dbReference>
<dbReference type="Gene3D" id="3.20.20.140">
    <property type="entry name" value="Metal-dependent hydrolases"/>
    <property type="match status" value="1"/>
</dbReference>
<feature type="domain" description="Adenosine deaminase" evidence="7">
    <location>
        <begin position="15"/>
        <end position="341"/>
    </location>
</feature>
<gene>
    <name evidence="8" type="primary">add</name>
    <name evidence="8" type="ORF">WKV44_01615</name>
</gene>
<dbReference type="InterPro" id="IPR001365">
    <property type="entry name" value="A_deaminase_dom"/>
</dbReference>
<dbReference type="EC" id="3.5.4.4" evidence="3"/>